<name>A0A1V9Z1B2_ACHHY</name>
<keyword evidence="2" id="KW-0812">Transmembrane</keyword>
<evidence type="ECO:0000256" key="1">
    <source>
        <dbReference type="SAM" id="MobiDB-lite"/>
    </source>
</evidence>
<feature type="chain" id="PRO_5012822610" description="Secreted protein" evidence="3">
    <location>
        <begin position="20"/>
        <end position="320"/>
    </location>
</feature>
<keyword evidence="2" id="KW-0472">Membrane</keyword>
<dbReference type="Proteomes" id="UP000243579">
    <property type="component" value="Unassembled WGS sequence"/>
</dbReference>
<feature type="transmembrane region" description="Helical" evidence="2">
    <location>
        <begin position="253"/>
        <end position="271"/>
    </location>
</feature>
<protein>
    <recommendedName>
        <fullName evidence="6">Secreted protein</fullName>
    </recommendedName>
</protein>
<gene>
    <name evidence="4" type="ORF">ACHHYP_20180</name>
</gene>
<proteinExistence type="predicted"/>
<dbReference type="OrthoDB" id="74310at2759"/>
<feature type="signal peptide" evidence="3">
    <location>
        <begin position="1"/>
        <end position="19"/>
    </location>
</feature>
<keyword evidence="2" id="KW-1133">Transmembrane helix</keyword>
<organism evidence="4 5">
    <name type="scientific">Achlya hypogyna</name>
    <name type="common">Oomycete</name>
    <name type="synonym">Protoachlya hypogyna</name>
    <dbReference type="NCBI Taxonomy" id="1202772"/>
    <lineage>
        <taxon>Eukaryota</taxon>
        <taxon>Sar</taxon>
        <taxon>Stramenopiles</taxon>
        <taxon>Oomycota</taxon>
        <taxon>Saprolegniomycetes</taxon>
        <taxon>Saprolegniales</taxon>
        <taxon>Achlyaceae</taxon>
        <taxon>Achlya</taxon>
    </lineage>
</organism>
<evidence type="ECO:0000313" key="5">
    <source>
        <dbReference type="Proteomes" id="UP000243579"/>
    </source>
</evidence>
<dbReference type="EMBL" id="JNBR01000515">
    <property type="protein sequence ID" value="OQR91590.1"/>
    <property type="molecule type" value="Genomic_DNA"/>
</dbReference>
<comment type="caution">
    <text evidence="4">The sequence shown here is derived from an EMBL/GenBank/DDBJ whole genome shotgun (WGS) entry which is preliminary data.</text>
</comment>
<evidence type="ECO:0000313" key="4">
    <source>
        <dbReference type="EMBL" id="OQR91590.1"/>
    </source>
</evidence>
<keyword evidence="3" id="KW-0732">Signal</keyword>
<reference evidence="4 5" key="1">
    <citation type="journal article" date="2014" name="Genome Biol. Evol.">
        <title>The secreted proteins of Achlya hypogyna and Thraustotheca clavata identify the ancestral oomycete secretome and reveal gene acquisitions by horizontal gene transfer.</title>
        <authorList>
            <person name="Misner I."/>
            <person name="Blouin N."/>
            <person name="Leonard G."/>
            <person name="Richards T.A."/>
            <person name="Lane C.E."/>
        </authorList>
    </citation>
    <scope>NUCLEOTIDE SEQUENCE [LARGE SCALE GENOMIC DNA]</scope>
    <source>
        <strain evidence="4 5">ATCC 48635</strain>
    </source>
</reference>
<dbReference type="AlphaFoldDB" id="A0A1V9Z1B2"/>
<feature type="compositionally biased region" description="Acidic residues" evidence="1">
    <location>
        <begin position="139"/>
        <end position="175"/>
    </location>
</feature>
<feature type="region of interest" description="Disordered" evidence="1">
    <location>
        <begin position="297"/>
        <end position="320"/>
    </location>
</feature>
<evidence type="ECO:0000256" key="3">
    <source>
        <dbReference type="SAM" id="SignalP"/>
    </source>
</evidence>
<sequence length="320" mass="32944">MRVSLLALVSAVAASGANHQCVNVYQGARYCFDADGVVCDADEGACPTAGTKASSRCLDFLESYNGDNCVLPRDTVCQQVKNKWRCVLPKAANSGPSHVSAPGPVDVPTTRMAQPRRSGLGKPQHHKPTFDSDSGSDGIEPDADSDDIEPDADSDDIEPDAGSDDFDSDAGSEPEEGSHMVGDSANTNPKDTGSRDNMMAGTLGNPVHRSPTNYTLGDAATAAPTTETVHSVSNAAADGANGASSEAPSQGMVAVYAVGGIACVAAALFVARKRRASAKAKADDECLVTPAVPHPDIVPKEGSSTPTLMASTEKIKVTNV</sequence>
<evidence type="ECO:0000256" key="2">
    <source>
        <dbReference type="SAM" id="Phobius"/>
    </source>
</evidence>
<evidence type="ECO:0008006" key="6">
    <source>
        <dbReference type="Google" id="ProtNLM"/>
    </source>
</evidence>
<feature type="region of interest" description="Disordered" evidence="1">
    <location>
        <begin position="91"/>
        <end position="229"/>
    </location>
</feature>
<accession>A0A1V9Z1B2</accession>
<keyword evidence="5" id="KW-1185">Reference proteome</keyword>